<keyword evidence="3 5" id="KW-1133">Transmembrane helix</keyword>
<feature type="transmembrane region" description="Helical" evidence="5">
    <location>
        <begin position="135"/>
        <end position="153"/>
    </location>
</feature>
<feature type="transmembrane region" description="Helical" evidence="5">
    <location>
        <begin position="234"/>
        <end position="252"/>
    </location>
</feature>
<dbReference type="PANTHER" id="PTHR43359:SF1">
    <property type="entry name" value="FORMATE HYDROGENLYASE SUBUNIT 4-RELATED"/>
    <property type="match status" value="1"/>
</dbReference>
<reference evidence="6" key="1">
    <citation type="submission" date="2018-06" db="EMBL/GenBank/DDBJ databases">
        <authorList>
            <person name="Zhirakovskaya E."/>
        </authorList>
    </citation>
    <scope>NUCLEOTIDE SEQUENCE</scope>
</reference>
<feature type="transmembrane region" description="Helical" evidence="5">
    <location>
        <begin position="258"/>
        <end position="280"/>
    </location>
</feature>
<evidence type="ECO:0000256" key="2">
    <source>
        <dbReference type="ARBA" id="ARBA00022692"/>
    </source>
</evidence>
<name>A0A3B1BCW2_9ZZZZ</name>
<feature type="transmembrane region" description="Helical" evidence="5">
    <location>
        <begin position="65"/>
        <end position="89"/>
    </location>
</feature>
<accession>A0A3B1BCW2</accession>
<evidence type="ECO:0000313" key="6">
    <source>
        <dbReference type="EMBL" id="VAX12191.1"/>
    </source>
</evidence>
<dbReference type="AlphaFoldDB" id="A0A3B1BCW2"/>
<dbReference type="GO" id="GO:0005886">
    <property type="term" value="C:plasma membrane"/>
    <property type="evidence" value="ECO:0007669"/>
    <property type="project" value="TreeGrafter"/>
</dbReference>
<evidence type="ECO:0000256" key="1">
    <source>
        <dbReference type="ARBA" id="ARBA00004141"/>
    </source>
</evidence>
<gene>
    <name evidence="6" type="ORF">MNBD_GAMMA24-2581</name>
</gene>
<organism evidence="6">
    <name type="scientific">hydrothermal vent metagenome</name>
    <dbReference type="NCBI Taxonomy" id="652676"/>
    <lineage>
        <taxon>unclassified sequences</taxon>
        <taxon>metagenomes</taxon>
        <taxon>ecological metagenomes</taxon>
    </lineage>
</organism>
<dbReference type="EMBL" id="UOFZ01000022">
    <property type="protein sequence ID" value="VAX12191.1"/>
    <property type="molecule type" value="Genomic_DNA"/>
</dbReference>
<dbReference type="Pfam" id="PF00146">
    <property type="entry name" value="NADHdh"/>
    <property type="match status" value="1"/>
</dbReference>
<comment type="subcellular location">
    <subcellularLocation>
        <location evidence="1">Membrane</location>
        <topology evidence="1">Multi-pass membrane protein</topology>
    </subcellularLocation>
</comment>
<dbReference type="InterPro" id="IPR052561">
    <property type="entry name" value="ComplexI_Subunit1"/>
</dbReference>
<feature type="transmembrane region" description="Helical" evidence="5">
    <location>
        <begin position="95"/>
        <end position="114"/>
    </location>
</feature>
<proteinExistence type="predicted"/>
<dbReference type="InterPro" id="IPR001694">
    <property type="entry name" value="NADH_UbQ_OxRdtase_su1/FPO"/>
</dbReference>
<evidence type="ECO:0000256" key="3">
    <source>
        <dbReference type="ARBA" id="ARBA00022989"/>
    </source>
</evidence>
<keyword evidence="2 5" id="KW-0812">Transmembrane</keyword>
<keyword evidence="4 5" id="KW-0472">Membrane</keyword>
<dbReference type="PANTHER" id="PTHR43359">
    <property type="entry name" value="FORMATE HYDROGENLYASE SUBUNIT 4"/>
    <property type="match status" value="1"/>
</dbReference>
<feature type="transmembrane region" description="Helical" evidence="5">
    <location>
        <begin position="6"/>
        <end position="27"/>
    </location>
</feature>
<protein>
    <submittedName>
        <fullName evidence="6">Hydrogenase-4 component C</fullName>
    </submittedName>
</protein>
<evidence type="ECO:0000256" key="4">
    <source>
        <dbReference type="ARBA" id="ARBA00023136"/>
    </source>
</evidence>
<feature type="transmembrane region" description="Helical" evidence="5">
    <location>
        <begin position="292"/>
        <end position="313"/>
    </location>
</feature>
<evidence type="ECO:0000256" key="5">
    <source>
        <dbReference type="SAM" id="Phobius"/>
    </source>
</evidence>
<feature type="transmembrane region" description="Helical" evidence="5">
    <location>
        <begin position="173"/>
        <end position="191"/>
    </location>
</feature>
<sequence>MSATAWLLVLLQAALFLLGAPLLVAWVKRVKARLQNRRGASLLQPYRDLYKLFGKETLVAHTASWVFRVAPYIVFGSTLLACLVIPLLAVGLPSAVVADVIVLVGFLALGRFFLALAGMDVGTAFGGMGASREMLVSALAEPAMLMAVFTLAMTAHSTNLSSMVDHQLTTGLILRPSYLFALMGLVLVAVAETGRIPVDNPTTHLELTMIHEAMILEYSGRHLALMEWAAQLKLMLYGVLIVNVFLPWGIATEFTPRALAMGLLAVVGKLAFLGLLLGVAETGLAKMRLFRAPQFLNMALLLALLGLLSHVILEAGA</sequence>